<reference evidence="2" key="1">
    <citation type="submission" date="2017-10" db="EMBL/GenBank/DDBJ databases">
        <authorList>
            <person name="Armitage A.D."/>
            <person name="Barbara D.J."/>
            <person name="Woodhall J.W."/>
            <person name="Sreenivasaprasad S."/>
            <person name="Lane C.R."/>
            <person name="Clarkson J.P."/>
            <person name="Harrison R.J."/>
        </authorList>
    </citation>
    <scope>NUCLEOTIDE SEQUENCE</scope>
    <source>
        <strain evidence="2">FERA 1164</strain>
    </source>
</reference>
<name>A0A4Q4M6V0_9PLEO</name>
<evidence type="ECO:0000313" key="3">
    <source>
        <dbReference type="EMBL" id="RYN44622.1"/>
    </source>
</evidence>
<evidence type="ECO:0000256" key="1">
    <source>
        <dbReference type="SAM" id="MobiDB-lite"/>
    </source>
</evidence>
<gene>
    <name evidence="3" type="ORF">AA0114_g9754</name>
    <name evidence="2" type="ORF">AA0115_g5412</name>
</gene>
<dbReference type="EMBL" id="PDXB01000011">
    <property type="protein sequence ID" value="RYN29300.1"/>
    <property type="molecule type" value="Genomic_DNA"/>
</dbReference>
<evidence type="ECO:0000313" key="2">
    <source>
        <dbReference type="EMBL" id="RYN29300.1"/>
    </source>
</evidence>
<reference evidence="3" key="3">
    <citation type="journal article" date="2019" name="J. ISSAAS">
        <title>Genomics, evolutionary history and diagnostics of the Alternaria alternata species group including apple and Asian pear pathotypes.</title>
        <authorList>
            <person name="Armitage A.D."/>
            <person name="Cockerton H.M."/>
            <person name="Sreenivasaprasad S."/>
            <person name="Woodhall J."/>
            <person name="Lane C."/>
            <person name="Harrison R.J."/>
            <person name="Clarkson J.P."/>
        </authorList>
    </citation>
    <scope>NUCLEOTIDE SEQUENCE</scope>
    <source>
        <strain evidence="3">FERA 1082</strain>
    </source>
</reference>
<dbReference type="Proteomes" id="UP000292340">
    <property type="component" value="Unassembled WGS sequence"/>
</dbReference>
<dbReference type="AlphaFoldDB" id="A0A4Q4M6V0"/>
<feature type="region of interest" description="Disordered" evidence="1">
    <location>
        <begin position="1"/>
        <end position="44"/>
    </location>
</feature>
<organism evidence="3 4">
    <name type="scientific">Alternaria tenuissima</name>
    <dbReference type="NCBI Taxonomy" id="119927"/>
    <lineage>
        <taxon>Eukaryota</taxon>
        <taxon>Fungi</taxon>
        <taxon>Dikarya</taxon>
        <taxon>Ascomycota</taxon>
        <taxon>Pezizomycotina</taxon>
        <taxon>Dothideomycetes</taxon>
        <taxon>Pleosporomycetidae</taxon>
        <taxon>Pleosporales</taxon>
        <taxon>Pleosporineae</taxon>
        <taxon>Pleosporaceae</taxon>
        <taxon>Alternaria</taxon>
        <taxon>Alternaria sect. Alternaria</taxon>
        <taxon>Alternaria alternata complex</taxon>
    </lineage>
</organism>
<protein>
    <submittedName>
        <fullName evidence="3">Uncharacterized protein</fullName>
    </submittedName>
</protein>
<sequence length="44" mass="4700">MRPVDSWSTERRSAEVGEAVESPTPTPSNTALDANSPAIEEENA</sequence>
<dbReference type="Proteomes" id="UP000292402">
    <property type="component" value="Unassembled WGS sequence"/>
</dbReference>
<reference evidence="2 4" key="2">
    <citation type="journal article" date="2019" name="bioRxiv">
        <title>Genomics, evolutionary history and diagnostics of the Alternaria alternata species group including apple and Asian pear pathotypes.</title>
        <authorList>
            <person name="Armitage A.D."/>
            <person name="Cockerton H.M."/>
            <person name="Sreenivasaprasad S."/>
            <person name="Woodhall J.W."/>
            <person name="Lane C.R."/>
            <person name="Harrison R.J."/>
            <person name="Clarkson J.P."/>
        </authorList>
    </citation>
    <scope>NUCLEOTIDE SEQUENCE [LARGE SCALE GENOMIC DNA]</scope>
    <source>
        <strain evidence="4">FERA 1082</strain>
        <strain evidence="2">FERA 1164</strain>
    </source>
</reference>
<evidence type="ECO:0000313" key="4">
    <source>
        <dbReference type="Proteomes" id="UP000292402"/>
    </source>
</evidence>
<proteinExistence type="predicted"/>
<dbReference type="EMBL" id="PDXA01000040">
    <property type="protein sequence ID" value="RYN44622.1"/>
    <property type="molecule type" value="Genomic_DNA"/>
</dbReference>
<accession>A0A4Q4M6V0</accession>
<comment type="caution">
    <text evidence="3">The sequence shown here is derived from an EMBL/GenBank/DDBJ whole genome shotgun (WGS) entry which is preliminary data.</text>
</comment>